<accession>A0ACC2ACN8</accession>
<gene>
    <name evidence="1" type="ORF">O6H91_22G010500</name>
</gene>
<evidence type="ECO:0000313" key="2">
    <source>
        <dbReference type="Proteomes" id="UP001162992"/>
    </source>
</evidence>
<keyword evidence="2" id="KW-1185">Reference proteome</keyword>
<proteinExistence type="predicted"/>
<evidence type="ECO:0000313" key="1">
    <source>
        <dbReference type="EMBL" id="KAJ7515320.1"/>
    </source>
</evidence>
<dbReference type="Proteomes" id="UP001162992">
    <property type="component" value="Chromosome 22"/>
</dbReference>
<protein>
    <submittedName>
        <fullName evidence="1">Uncharacterized protein</fullName>
    </submittedName>
</protein>
<sequence>MLRRRSVNQGSEETIQTVNTRKESPVNPVPGHAGRWVSFSISLGALIMLGTFYALLLVLTNNSYQKRIAPLPANATFARFSEGRAMKHVWYLAHEIGGRQEGTQGLIEAAIYIKEEVEFLKRRSSSNIRIEIDESSVNGSFNLHFLGQRITLAYRNHTNIAVRVAAIDASEDATAVMVNGHFDGPLASPGAADCASCVASMLESLRYIIETDWVPPAPIIFLFNGAEELFLLGSHGFMTTHRWRSLVGAFVNIEASGASGPDFVVQSGPGAWPAQIYAESAIIPMANCAAQDVFPFIPGDTDYRIFSQDFGDIPGLDILFLLDGYVYHTPYDRPERISHGSLQARGENLLALLKGFTSSCELKNAAERSKISKIDKFGDGKPFFFDFLGLFMVYYSRKVATFLHLFPLFVVILMPFLASERSSGFTTVTSRFQAIIQGGMVHCFGFLLAILLPVIMAVLRLCFSTTAMTWFGRPWVAVGVFLPSAMVGLLIPKALELGDKIPRWNIRKADVIQVAIIWGSHWGAVGVYALESAQVVTLLGLNSGFFTFWWALFMMPALSIHQMVSRIVGKHSMLSLLGYLFPAILPAAYSISSGVIMVQFIAEKMGMSGSHPQPFGFILGDVVMAALLGSIAVMCLAPFLPVLGVWIGTPHVIRFLLYFSIGAAALSSHVFPYSTTAPKRLILQHTFRTTGASVLLESSYDFATVDANSWTFVLKNAPDVAESLHPPPKLSRESSASTFMGLYPISLLLSPSFTVPVTSQRKQAAFPQLHLIKIQTMEDSKSIRRKIYMELDLGSLKEVWASVLNITGPLARWSFAEEQLQAPEIINGGPPSFICRLSGRSPNENWKFWVEASSLDPIRIDLAVLDQQLEESTRNLANKFPQWVAVTAGSSFLSSYIV</sequence>
<dbReference type="EMBL" id="CM055113">
    <property type="protein sequence ID" value="KAJ7515320.1"/>
    <property type="molecule type" value="Genomic_DNA"/>
</dbReference>
<reference evidence="2" key="1">
    <citation type="journal article" date="2024" name="Proc. Natl. Acad. Sci. U.S.A.">
        <title>Extraordinary preservation of gene collinearity over three hundred million years revealed in homosporous lycophytes.</title>
        <authorList>
            <person name="Li C."/>
            <person name="Wickell D."/>
            <person name="Kuo L.Y."/>
            <person name="Chen X."/>
            <person name="Nie B."/>
            <person name="Liao X."/>
            <person name="Peng D."/>
            <person name="Ji J."/>
            <person name="Jenkins J."/>
            <person name="Williams M."/>
            <person name="Shu S."/>
            <person name="Plott C."/>
            <person name="Barry K."/>
            <person name="Rajasekar S."/>
            <person name="Grimwood J."/>
            <person name="Han X."/>
            <person name="Sun S."/>
            <person name="Hou Z."/>
            <person name="He W."/>
            <person name="Dai G."/>
            <person name="Sun C."/>
            <person name="Schmutz J."/>
            <person name="Leebens-Mack J.H."/>
            <person name="Li F.W."/>
            <person name="Wang L."/>
        </authorList>
    </citation>
    <scope>NUCLEOTIDE SEQUENCE [LARGE SCALE GENOMIC DNA]</scope>
    <source>
        <strain evidence="2">cv. PW_Plant_1</strain>
    </source>
</reference>
<organism evidence="1 2">
    <name type="scientific">Diphasiastrum complanatum</name>
    <name type="common">Issler's clubmoss</name>
    <name type="synonym">Lycopodium complanatum</name>
    <dbReference type="NCBI Taxonomy" id="34168"/>
    <lineage>
        <taxon>Eukaryota</taxon>
        <taxon>Viridiplantae</taxon>
        <taxon>Streptophyta</taxon>
        <taxon>Embryophyta</taxon>
        <taxon>Tracheophyta</taxon>
        <taxon>Lycopodiopsida</taxon>
        <taxon>Lycopodiales</taxon>
        <taxon>Lycopodiaceae</taxon>
        <taxon>Lycopodioideae</taxon>
        <taxon>Diphasiastrum</taxon>
    </lineage>
</organism>
<name>A0ACC2ACN8_DIPCM</name>
<comment type="caution">
    <text evidence="1">The sequence shown here is derived from an EMBL/GenBank/DDBJ whole genome shotgun (WGS) entry which is preliminary data.</text>
</comment>